<dbReference type="Proteomes" id="UP000694569">
    <property type="component" value="Unplaced"/>
</dbReference>
<comment type="catalytic activity">
    <reaction evidence="20">
        <text>N-octadecanoyl ethanolamine + H2O = octadecanoate + ethanolamine</text>
        <dbReference type="Rhea" id="RHEA:63124"/>
        <dbReference type="ChEBI" id="CHEBI:15377"/>
        <dbReference type="ChEBI" id="CHEBI:25629"/>
        <dbReference type="ChEBI" id="CHEBI:57603"/>
        <dbReference type="ChEBI" id="CHEBI:85299"/>
    </reaction>
    <physiologicalReaction direction="left-to-right" evidence="20">
        <dbReference type="Rhea" id="RHEA:63125"/>
    </physiologicalReaction>
</comment>
<comment type="catalytic activity">
    <reaction evidence="26">
        <text>N-docosanoyl-ethanolamine + H2O = docosanoate + ethanolamine</text>
        <dbReference type="Rhea" id="RHEA:63128"/>
        <dbReference type="ChEBI" id="CHEBI:15377"/>
        <dbReference type="ChEBI" id="CHEBI:23858"/>
        <dbReference type="ChEBI" id="CHEBI:57603"/>
        <dbReference type="ChEBI" id="CHEBI:146186"/>
    </reaction>
    <physiologicalReaction direction="left-to-right" evidence="26">
        <dbReference type="Rhea" id="RHEA:63129"/>
    </physiologicalReaction>
</comment>
<evidence type="ECO:0000256" key="38">
    <source>
        <dbReference type="PIRSR" id="PIRSR001221-1"/>
    </source>
</evidence>
<dbReference type="AlphaFoldDB" id="A0A8C5Q7W2"/>
<dbReference type="PROSITE" id="PS00571">
    <property type="entry name" value="AMIDASES"/>
    <property type="match status" value="1"/>
</dbReference>
<dbReference type="Pfam" id="PF01425">
    <property type="entry name" value="Amidase"/>
    <property type="match status" value="1"/>
</dbReference>
<evidence type="ECO:0000256" key="19">
    <source>
        <dbReference type="ARBA" id="ARBA00051346"/>
    </source>
</evidence>
<comment type="catalytic activity">
    <reaction evidence="1">
        <text>(9Z)-octadecenamide + H2O = (9Z)-octadecenoate + NH4(+)</text>
        <dbReference type="Rhea" id="RHEA:26506"/>
        <dbReference type="ChEBI" id="CHEBI:15377"/>
        <dbReference type="ChEBI" id="CHEBI:28938"/>
        <dbReference type="ChEBI" id="CHEBI:30823"/>
        <dbReference type="ChEBI" id="CHEBI:116314"/>
        <dbReference type="EC" id="3.5.1.99"/>
    </reaction>
    <physiologicalReaction direction="left-to-right" evidence="1">
        <dbReference type="Rhea" id="RHEA:26507"/>
    </physiologicalReaction>
</comment>
<comment type="catalytic activity">
    <reaction evidence="28">
        <text>N-(15Z-tetracosenoyl)-taurine + H2O = (15Z)-tetracosenoate + taurine</text>
        <dbReference type="Rhea" id="RHEA:63160"/>
        <dbReference type="ChEBI" id="CHEBI:15377"/>
        <dbReference type="ChEBI" id="CHEBI:32392"/>
        <dbReference type="ChEBI" id="CHEBI:146198"/>
        <dbReference type="ChEBI" id="CHEBI:507393"/>
    </reaction>
    <physiologicalReaction direction="left-to-right" evidence="28">
        <dbReference type="Rhea" id="RHEA:63161"/>
    </physiologicalReaction>
</comment>
<keyword evidence="7" id="KW-0443">Lipid metabolism</keyword>
<feature type="active site" description="Charge relay system" evidence="38">
    <location>
        <position position="160"/>
    </location>
</feature>
<evidence type="ECO:0000256" key="1">
    <source>
        <dbReference type="ARBA" id="ARBA00000208"/>
    </source>
</evidence>
<evidence type="ECO:0000256" key="26">
    <source>
        <dbReference type="ARBA" id="ARBA00052458"/>
    </source>
</evidence>
<evidence type="ECO:0000256" key="36">
    <source>
        <dbReference type="ARBA" id="ARBA00077157"/>
    </source>
</evidence>
<evidence type="ECO:0000256" key="27">
    <source>
        <dbReference type="ARBA" id="ARBA00052512"/>
    </source>
</evidence>
<evidence type="ECO:0000256" key="14">
    <source>
        <dbReference type="ARBA" id="ARBA00050481"/>
    </source>
</evidence>
<evidence type="ECO:0000256" key="31">
    <source>
        <dbReference type="ARBA" id="ARBA00052818"/>
    </source>
</evidence>
<dbReference type="PANTHER" id="PTHR45847:SF8">
    <property type="entry name" value="FATTY ACID AMIDE HYDROLASE-RELATED"/>
    <property type="match status" value="1"/>
</dbReference>
<feature type="active site" description="Charge relay system" evidence="38">
    <location>
        <position position="235"/>
    </location>
</feature>
<evidence type="ECO:0000256" key="11">
    <source>
        <dbReference type="ARBA" id="ARBA00048606"/>
    </source>
</evidence>
<comment type="catalytic activity">
    <reaction evidence="17">
        <text>(5Z,8Z,11Z,14Z)-eicosatetraenamide + H2O = (5Z,8Z,11Z,14Z)-eicosatetraenoate + NH4(+)</text>
        <dbReference type="Rhea" id="RHEA:63016"/>
        <dbReference type="ChEBI" id="CHEBI:15377"/>
        <dbReference type="ChEBI" id="CHEBI:28938"/>
        <dbReference type="ChEBI" id="CHEBI:32395"/>
        <dbReference type="ChEBI" id="CHEBI:137830"/>
    </reaction>
    <physiologicalReaction direction="left-to-right" evidence="17">
        <dbReference type="Rhea" id="RHEA:63017"/>
    </physiologicalReaction>
</comment>
<dbReference type="InterPro" id="IPR052096">
    <property type="entry name" value="Endocannabinoid_amidase"/>
</dbReference>
<feature type="active site" description="Acyl-ester intermediate" evidence="38">
    <location>
        <position position="259"/>
    </location>
</feature>
<evidence type="ECO:0000256" key="35">
    <source>
        <dbReference type="ARBA" id="ARBA00077111"/>
    </source>
</evidence>
<keyword evidence="39" id="KW-0812">Transmembrane</keyword>
<comment type="catalytic activity">
    <reaction evidence="13">
        <text>(11Z,14Z)-eicosadienamide + H2O = (11Z,14Z)-eicosadienoate + NH4(+)</text>
        <dbReference type="Rhea" id="RHEA:63004"/>
        <dbReference type="ChEBI" id="CHEBI:15377"/>
        <dbReference type="ChEBI" id="CHEBI:28938"/>
        <dbReference type="ChEBI" id="CHEBI:77220"/>
        <dbReference type="ChEBI" id="CHEBI:146165"/>
    </reaction>
    <physiologicalReaction direction="left-to-right" evidence="13">
        <dbReference type="Rhea" id="RHEA:63005"/>
    </physiologicalReaction>
</comment>
<keyword evidence="42" id="KW-1185">Reference proteome</keyword>
<comment type="catalytic activity">
    <reaction evidence="22">
        <text>N-docosanoyl-taurine + H2O = docosanoate + taurine</text>
        <dbReference type="Rhea" id="RHEA:63156"/>
        <dbReference type="ChEBI" id="CHEBI:15377"/>
        <dbReference type="ChEBI" id="CHEBI:23858"/>
        <dbReference type="ChEBI" id="CHEBI:146196"/>
        <dbReference type="ChEBI" id="CHEBI:507393"/>
    </reaction>
    <physiologicalReaction direction="left-to-right" evidence="22">
        <dbReference type="Rhea" id="RHEA:63157"/>
    </physiologicalReaction>
</comment>
<evidence type="ECO:0000256" key="2">
    <source>
        <dbReference type="ARBA" id="ARBA00009199"/>
    </source>
</evidence>
<evidence type="ECO:0000256" key="34">
    <source>
        <dbReference type="ARBA" id="ARBA00073178"/>
    </source>
</evidence>
<evidence type="ECO:0000256" key="13">
    <source>
        <dbReference type="ARBA" id="ARBA00050403"/>
    </source>
</evidence>
<evidence type="ECO:0000256" key="9">
    <source>
        <dbReference type="ARBA" id="ARBA00047476"/>
    </source>
</evidence>
<reference evidence="41" key="1">
    <citation type="submission" date="2025-08" db="UniProtKB">
        <authorList>
            <consortium name="Ensembl"/>
        </authorList>
    </citation>
    <scope>IDENTIFICATION</scope>
</reference>
<evidence type="ECO:0000256" key="16">
    <source>
        <dbReference type="ARBA" id="ARBA00050992"/>
    </source>
</evidence>
<evidence type="ECO:0000256" key="33">
    <source>
        <dbReference type="ARBA" id="ARBA00052906"/>
    </source>
</evidence>
<evidence type="ECO:0000256" key="4">
    <source>
        <dbReference type="ARBA" id="ARBA00022553"/>
    </source>
</evidence>
<comment type="catalytic activity">
    <reaction evidence="31">
        <text>(11Z,14Z,17Z)-eicosatrienamide + H2O = (11Z,14Z,17Z)-eicosatrienoate + NH4(+)</text>
        <dbReference type="Rhea" id="RHEA:63000"/>
        <dbReference type="ChEBI" id="CHEBI:15377"/>
        <dbReference type="ChEBI" id="CHEBI:28938"/>
        <dbReference type="ChEBI" id="CHEBI:77223"/>
        <dbReference type="ChEBI" id="CHEBI:146164"/>
    </reaction>
    <physiologicalReaction direction="left-to-right" evidence="31">
        <dbReference type="Rhea" id="RHEA:63001"/>
    </physiologicalReaction>
</comment>
<sequence length="598" mass="66810">MSWTTDLGTMHERWQEMLPEYGLNMAWKVAASLGCLLAATVFVLKWKKKRLFLKRVEQEQKRREETVKAMQEKVNGFKKKNPGVDQKRILNLSLTELLELLRDGSLSPEGVLYAYVEKALEVNENTNCVTVFLTDCEDQLQELKKQETHGPLYGIPISVKEHIGYKRQPSTCGLVQYLDDLENDDSVAVKVLKKQGAIVFAKTNVPQSLFCYETSNPIYGLTLNPQNQAKCSGGSSGGEGALIGGGGSILGLGSDTGGSIRIPASFCGVAGLKPSTNRISMKEVREIIDGLTIPSTVIGPLARDVDSLALCMKALLCDEMFKLDPTVPPLPFNDQVYSSSKPLRVGYYETDGFNLPSPGMRRAVLETTKLLEEAGHTVVHFTPPRIDYMKEELFMRNLVADGGATLYDKLNKNIIDPNLQEVYLMSCLPAVVRKALSFFLKPWFPRMARSLTCSLGISSMKDHWRSQTAVQEYQAEFIAEWKTLELDVLLCPMTGPAYNIGYAGKLLGSISYTMLFNLLQFPAGVVTVTSVIEEDEEKLKHYKGHYNDPWDRLFKKAVQDGVGLPLAVQCAALPYQDELCLRFMREVETLTRERRSKI</sequence>
<comment type="catalytic activity">
    <reaction evidence="14">
        <text>1-O-methyl-(5Z,8Z,11Z,14Z)-eicosatetraenoate + H2O = methanol + (5Z,8Z,11Z,14Z)-eicosatetraenoate + H(+)</text>
        <dbReference type="Rhea" id="RHEA:63052"/>
        <dbReference type="ChEBI" id="CHEBI:15377"/>
        <dbReference type="ChEBI" id="CHEBI:15378"/>
        <dbReference type="ChEBI" id="CHEBI:17790"/>
        <dbReference type="ChEBI" id="CHEBI:32395"/>
        <dbReference type="ChEBI" id="CHEBI:78033"/>
    </reaction>
    <physiologicalReaction direction="left-to-right" evidence="14">
        <dbReference type="Rhea" id="RHEA:63053"/>
    </physiologicalReaction>
</comment>
<evidence type="ECO:0000256" key="7">
    <source>
        <dbReference type="ARBA" id="ARBA00023098"/>
    </source>
</evidence>
<comment type="catalytic activity">
    <reaction evidence="33">
        <text>(15Z)-tetracosenamide + H2O = (15Z)-tetracosenoate + NH4(+)</text>
        <dbReference type="Rhea" id="RHEA:63028"/>
        <dbReference type="ChEBI" id="CHEBI:15377"/>
        <dbReference type="ChEBI" id="CHEBI:28938"/>
        <dbReference type="ChEBI" id="CHEBI:32392"/>
        <dbReference type="ChEBI" id="CHEBI:146166"/>
    </reaction>
    <physiologicalReaction direction="left-to-right" evidence="33">
        <dbReference type="Rhea" id="RHEA:63029"/>
    </physiologicalReaction>
</comment>
<comment type="similarity">
    <text evidence="2">Belongs to the amidase family.</text>
</comment>
<evidence type="ECO:0000256" key="5">
    <source>
        <dbReference type="ARBA" id="ARBA00022801"/>
    </source>
</evidence>
<evidence type="ECO:0000256" key="23">
    <source>
        <dbReference type="ARBA" id="ARBA00052289"/>
    </source>
</evidence>
<dbReference type="PIRSF" id="PIRSF001221">
    <property type="entry name" value="Amidase_fungi"/>
    <property type="match status" value="1"/>
</dbReference>
<feature type="transmembrane region" description="Helical" evidence="39">
    <location>
        <begin position="25"/>
        <end position="44"/>
    </location>
</feature>
<evidence type="ECO:0000259" key="40">
    <source>
        <dbReference type="Pfam" id="PF01425"/>
    </source>
</evidence>
<dbReference type="GO" id="GO:0017064">
    <property type="term" value="F:fatty acid amide hydrolase activity"/>
    <property type="evidence" value="ECO:0007669"/>
    <property type="project" value="UniProtKB-EC"/>
</dbReference>
<protein>
    <recommendedName>
        <fullName evidence="34">Fatty-acid amide hydrolase 1</fullName>
        <ecNumber evidence="3">3.5.1.99</ecNumber>
    </recommendedName>
    <alternativeName>
        <fullName evidence="37">Anandamide amidohydrolase 1</fullName>
    </alternativeName>
    <alternativeName>
        <fullName evidence="35">Fatty acid ester hydrolase</fullName>
    </alternativeName>
    <alternativeName>
        <fullName evidence="36">Oleamide hydrolase 1</fullName>
    </alternativeName>
</protein>
<evidence type="ECO:0000256" key="15">
    <source>
        <dbReference type="ARBA" id="ARBA00050766"/>
    </source>
</evidence>
<evidence type="ECO:0000256" key="29">
    <source>
        <dbReference type="ARBA" id="ARBA00052634"/>
    </source>
</evidence>
<comment type="catalytic activity">
    <reaction evidence="21">
        <text>N-tetracosanoyl-taurine + H2O = tetracosanoate + taurine</text>
        <dbReference type="Rhea" id="RHEA:63140"/>
        <dbReference type="ChEBI" id="CHEBI:15377"/>
        <dbReference type="ChEBI" id="CHEBI:31014"/>
        <dbReference type="ChEBI" id="CHEBI:132049"/>
        <dbReference type="ChEBI" id="CHEBI:507393"/>
    </reaction>
    <physiologicalReaction direction="left-to-right" evidence="21">
        <dbReference type="Rhea" id="RHEA:63141"/>
    </physiologicalReaction>
</comment>
<evidence type="ECO:0000256" key="22">
    <source>
        <dbReference type="ARBA" id="ARBA00051914"/>
    </source>
</evidence>
<dbReference type="FunFam" id="3.90.1300.10:FF:000001">
    <property type="entry name" value="Fatty-acid amide hydrolase 1"/>
    <property type="match status" value="1"/>
</dbReference>
<evidence type="ECO:0000256" key="6">
    <source>
        <dbReference type="ARBA" id="ARBA00022963"/>
    </source>
</evidence>
<dbReference type="GeneTree" id="ENSGT00940000163316"/>
<comment type="catalytic activity">
    <reaction evidence="9">
        <text>2-(5Z,8Z,11Z,14Z-eicosatetraenoyl)-glycerol + H2O = glycerol + (5Z,8Z,11Z,14Z)-eicosatetraenoate + H(+)</text>
        <dbReference type="Rhea" id="RHEA:26132"/>
        <dbReference type="ChEBI" id="CHEBI:15377"/>
        <dbReference type="ChEBI" id="CHEBI:15378"/>
        <dbReference type="ChEBI" id="CHEBI:17754"/>
        <dbReference type="ChEBI" id="CHEBI:32395"/>
        <dbReference type="ChEBI" id="CHEBI:52392"/>
    </reaction>
    <physiologicalReaction direction="left-to-right" evidence="9">
        <dbReference type="Rhea" id="RHEA:26133"/>
    </physiologicalReaction>
</comment>
<evidence type="ECO:0000313" key="42">
    <source>
        <dbReference type="Proteomes" id="UP000694569"/>
    </source>
</evidence>
<dbReference type="InterPro" id="IPR036928">
    <property type="entry name" value="AS_sf"/>
</dbReference>
<comment type="catalytic activity">
    <reaction evidence="12">
        <text>N-(5Z,8Z,11Z,14Z-eicosatetraenoyl)-L-serine + H2O = (5Z,8Z,11Z,14Z)-eicosatetraenoate + L-serine</text>
        <dbReference type="Rhea" id="RHEA:64116"/>
        <dbReference type="ChEBI" id="CHEBI:15377"/>
        <dbReference type="ChEBI" id="CHEBI:32395"/>
        <dbReference type="ChEBI" id="CHEBI:33384"/>
        <dbReference type="ChEBI" id="CHEBI:149697"/>
    </reaction>
    <physiologicalReaction direction="left-to-right" evidence="12">
        <dbReference type="Rhea" id="RHEA:64117"/>
    </physiologicalReaction>
</comment>
<dbReference type="EC" id="3.5.1.99" evidence="3"/>
<comment type="catalytic activity">
    <reaction evidence="11">
        <text>N-(5Z,8Z,11Z,14Z-eicosatetraenoyl)-ethanolamine + H2O = ethanolamine + (5Z,8Z,11Z,14Z)-eicosatetraenoate</text>
        <dbReference type="Rhea" id="RHEA:26136"/>
        <dbReference type="ChEBI" id="CHEBI:2700"/>
        <dbReference type="ChEBI" id="CHEBI:15377"/>
        <dbReference type="ChEBI" id="CHEBI:32395"/>
        <dbReference type="ChEBI" id="CHEBI:57603"/>
        <dbReference type="EC" id="3.5.1.99"/>
    </reaction>
    <physiologicalReaction direction="left-to-right" evidence="11">
        <dbReference type="Rhea" id="RHEA:26137"/>
    </physiologicalReaction>
</comment>
<evidence type="ECO:0000313" key="41">
    <source>
        <dbReference type="Ensembl" id="ENSLLEP00000033803.1"/>
    </source>
</evidence>
<evidence type="ECO:0000256" key="21">
    <source>
        <dbReference type="ARBA" id="ARBA00051492"/>
    </source>
</evidence>
<evidence type="ECO:0000256" key="32">
    <source>
        <dbReference type="ARBA" id="ARBA00052857"/>
    </source>
</evidence>
<evidence type="ECO:0000256" key="18">
    <source>
        <dbReference type="ARBA" id="ARBA00051311"/>
    </source>
</evidence>
<feature type="domain" description="Amidase" evidence="40">
    <location>
        <begin position="112"/>
        <end position="581"/>
    </location>
</feature>
<evidence type="ECO:0000256" key="10">
    <source>
        <dbReference type="ARBA" id="ARBA00048052"/>
    </source>
</evidence>
<dbReference type="GO" id="GO:0009062">
    <property type="term" value="P:fatty acid catabolic process"/>
    <property type="evidence" value="ECO:0007669"/>
    <property type="project" value="TreeGrafter"/>
</dbReference>
<dbReference type="Ensembl" id="ENSLLET00000035087.1">
    <property type="protein sequence ID" value="ENSLLEP00000033803.1"/>
    <property type="gene ID" value="ENSLLEG00000021382.1"/>
</dbReference>
<evidence type="ECO:0000256" key="37">
    <source>
        <dbReference type="ARBA" id="ARBA00077216"/>
    </source>
</evidence>
<dbReference type="SUPFAM" id="SSF75304">
    <property type="entry name" value="Amidase signature (AS) enzymes"/>
    <property type="match status" value="1"/>
</dbReference>
<comment type="catalytic activity">
    <reaction evidence="10">
        <text>N-(9Z-octadecenoyl) ethanolamine + H2O = ethanolamine + (9Z)-octadecenoate</text>
        <dbReference type="Rhea" id="RHEA:45060"/>
        <dbReference type="ChEBI" id="CHEBI:15377"/>
        <dbReference type="ChEBI" id="CHEBI:30823"/>
        <dbReference type="ChEBI" id="CHEBI:57603"/>
        <dbReference type="ChEBI" id="CHEBI:71466"/>
    </reaction>
    <physiologicalReaction direction="left-to-right" evidence="10">
        <dbReference type="Rhea" id="RHEA:45061"/>
    </physiologicalReaction>
</comment>
<dbReference type="Gene3D" id="3.90.1300.10">
    <property type="entry name" value="Amidase signature (AS) domain"/>
    <property type="match status" value="1"/>
</dbReference>
<dbReference type="InterPro" id="IPR023631">
    <property type="entry name" value="Amidase_dom"/>
</dbReference>
<comment type="catalytic activity">
    <reaction evidence="29">
        <text>N-tricosanoyl-taurine + H2O = tricosanoate + taurine</text>
        <dbReference type="Rhea" id="RHEA:63164"/>
        <dbReference type="ChEBI" id="CHEBI:15377"/>
        <dbReference type="ChEBI" id="CHEBI:79007"/>
        <dbReference type="ChEBI" id="CHEBI:146197"/>
        <dbReference type="ChEBI" id="CHEBI:507393"/>
    </reaction>
    <physiologicalReaction direction="left-to-right" evidence="29">
        <dbReference type="Rhea" id="RHEA:63165"/>
    </physiologicalReaction>
</comment>
<keyword evidence="39" id="KW-1133">Transmembrane helix</keyword>
<evidence type="ECO:0000256" key="17">
    <source>
        <dbReference type="ARBA" id="ARBA00051200"/>
    </source>
</evidence>
<evidence type="ECO:0000256" key="24">
    <source>
        <dbReference type="ARBA" id="ARBA00052337"/>
    </source>
</evidence>
<comment type="catalytic activity">
    <reaction evidence="18">
        <text>(11Z)-eicosenamide + H2O = (11Z)-eicosenoate + NH4(+)</text>
        <dbReference type="Rhea" id="RHEA:63120"/>
        <dbReference type="ChEBI" id="CHEBI:15377"/>
        <dbReference type="ChEBI" id="CHEBI:28938"/>
        <dbReference type="ChEBI" id="CHEBI:32426"/>
        <dbReference type="ChEBI" id="CHEBI:146167"/>
    </reaction>
    <physiologicalReaction direction="left-to-right" evidence="18">
        <dbReference type="Rhea" id="RHEA:63121"/>
    </physiologicalReaction>
</comment>
<evidence type="ECO:0000256" key="20">
    <source>
        <dbReference type="ARBA" id="ARBA00051454"/>
    </source>
</evidence>
<comment type="catalytic activity">
    <reaction evidence="16">
        <text>N-(15Z-tetracosenoyl)-ethanolamine + H2O = (15Z)-tetracosenoate + ethanolamine</text>
        <dbReference type="Rhea" id="RHEA:63144"/>
        <dbReference type="ChEBI" id="CHEBI:15377"/>
        <dbReference type="ChEBI" id="CHEBI:32392"/>
        <dbReference type="ChEBI" id="CHEBI:57603"/>
        <dbReference type="ChEBI" id="CHEBI:146187"/>
    </reaction>
    <physiologicalReaction direction="left-to-right" evidence="16">
        <dbReference type="Rhea" id="RHEA:63145"/>
    </physiologicalReaction>
</comment>
<keyword evidence="6" id="KW-0442">Lipid degradation</keyword>
<comment type="catalytic activity">
    <reaction evidence="27">
        <text>(6Z)-octadecenamide + H2O = (6Z)-octadecenoate + NH4(+)</text>
        <dbReference type="Rhea" id="RHEA:63008"/>
        <dbReference type="ChEBI" id="CHEBI:15377"/>
        <dbReference type="ChEBI" id="CHEBI:28938"/>
        <dbReference type="ChEBI" id="CHEBI:32375"/>
        <dbReference type="ChEBI" id="CHEBI:146168"/>
    </reaction>
    <physiologicalReaction direction="left-to-right" evidence="27">
        <dbReference type="Rhea" id="RHEA:63009"/>
    </physiologicalReaction>
</comment>
<evidence type="ECO:0000256" key="30">
    <source>
        <dbReference type="ARBA" id="ARBA00052709"/>
    </source>
</evidence>
<evidence type="ECO:0000256" key="39">
    <source>
        <dbReference type="SAM" id="Phobius"/>
    </source>
</evidence>
<comment type="catalytic activity">
    <reaction evidence="19">
        <text>N-(9Z-hexadecenoyl) ethanolamine + H2O = (9Z)-hexadecenoate + ethanolamine</text>
        <dbReference type="Rhea" id="RHEA:35563"/>
        <dbReference type="ChEBI" id="CHEBI:15377"/>
        <dbReference type="ChEBI" id="CHEBI:32372"/>
        <dbReference type="ChEBI" id="CHEBI:57603"/>
        <dbReference type="ChEBI" id="CHEBI:71465"/>
    </reaction>
    <physiologicalReaction direction="left-to-right" evidence="19">
        <dbReference type="Rhea" id="RHEA:35564"/>
    </physiologicalReaction>
</comment>
<evidence type="ECO:0000256" key="3">
    <source>
        <dbReference type="ARBA" id="ARBA00012112"/>
    </source>
</evidence>
<dbReference type="PANTHER" id="PTHR45847">
    <property type="entry name" value="FATTY ACID AMIDE HYDROLASE"/>
    <property type="match status" value="1"/>
</dbReference>
<evidence type="ECO:0000256" key="25">
    <source>
        <dbReference type="ARBA" id="ARBA00052426"/>
    </source>
</evidence>
<evidence type="ECO:0000256" key="28">
    <source>
        <dbReference type="ARBA" id="ARBA00052514"/>
    </source>
</evidence>
<comment type="catalytic activity">
    <reaction evidence="32">
        <text>(8Z,11Z,14Z)-eicosatrienamide + H2O = (8Z,11Z,14Z)-eicosatrienoate + NH4(+)</text>
        <dbReference type="Rhea" id="RHEA:62996"/>
        <dbReference type="ChEBI" id="CHEBI:15377"/>
        <dbReference type="ChEBI" id="CHEBI:28938"/>
        <dbReference type="ChEBI" id="CHEBI:71589"/>
        <dbReference type="ChEBI" id="CHEBI:146163"/>
    </reaction>
    <physiologicalReaction direction="left-to-right" evidence="32">
        <dbReference type="Rhea" id="RHEA:62997"/>
    </physiologicalReaction>
</comment>
<comment type="catalytic activity">
    <reaction evidence="25">
        <text>(9Z,12Z)-octadecadienamide + H2O = (9Z,12Z)-octadecadienoate + NH4(+)</text>
        <dbReference type="Rhea" id="RHEA:63020"/>
        <dbReference type="ChEBI" id="CHEBI:15377"/>
        <dbReference type="ChEBI" id="CHEBI:28938"/>
        <dbReference type="ChEBI" id="CHEBI:30245"/>
        <dbReference type="ChEBI" id="CHEBI:82984"/>
    </reaction>
    <physiologicalReaction direction="left-to-right" evidence="25">
        <dbReference type="Rhea" id="RHEA:63021"/>
    </physiologicalReaction>
</comment>
<comment type="catalytic activity">
    <reaction evidence="8">
        <text>(9Z)-octadecenoate + glycine = N-(9Z-octadecenoyl)glycine + H2O</text>
        <dbReference type="Rhea" id="RHEA:51316"/>
        <dbReference type="ChEBI" id="CHEBI:15377"/>
        <dbReference type="ChEBI" id="CHEBI:30823"/>
        <dbReference type="ChEBI" id="CHEBI:57305"/>
        <dbReference type="ChEBI" id="CHEBI:133992"/>
    </reaction>
    <physiologicalReaction direction="right-to-left" evidence="8">
        <dbReference type="Rhea" id="RHEA:51318"/>
    </physiologicalReaction>
</comment>
<proteinExistence type="inferred from homology"/>
<evidence type="ECO:0000256" key="12">
    <source>
        <dbReference type="ARBA" id="ARBA00050294"/>
    </source>
</evidence>
<keyword evidence="39" id="KW-0472">Membrane</keyword>
<comment type="catalytic activity">
    <reaction evidence="24">
        <text>(9Z,12Z,15Z)-octadecatrienamide + H2O = (9Z,12Z,15Z)-octadecatrienoate + NH4(+)</text>
        <dbReference type="Rhea" id="RHEA:62976"/>
        <dbReference type="ChEBI" id="CHEBI:15377"/>
        <dbReference type="ChEBI" id="CHEBI:28938"/>
        <dbReference type="ChEBI" id="CHEBI:32387"/>
        <dbReference type="ChEBI" id="CHEBI:142684"/>
    </reaction>
    <physiologicalReaction direction="left-to-right" evidence="24">
        <dbReference type="Rhea" id="RHEA:62977"/>
    </physiologicalReaction>
</comment>
<comment type="catalytic activity">
    <reaction evidence="30">
        <text>N-(5Z,8Z,11Z,14Z)-eicosatetraenoyl-glycine + H2O = (5Z,8Z,11Z,14Z)-eicosatetraenoate + glycine</text>
        <dbReference type="Rhea" id="RHEA:64108"/>
        <dbReference type="ChEBI" id="CHEBI:15377"/>
        <dbReference type="ChEBI" id="CHEBI:32395"/>
        <dbReference type="ChEBI" id="CHEBI:57305"/>
        <dbReference type="ChEBI" id="CHEBI:59002"/>
    </reaction>
    <physiologicalReaction direction="left-to-right" evidence="30">
        <dbReference type="Rhea" id="RHEA:64109"/>
    </physiologicalReaction>
</comment>
<organism evidence="41 42">
    <name type="scientific">Leptobrachium leishanense</name>
    <name type="common">Leishan spiny toad</name>
    <dbReference type="NCBI Taxonomy" id="445787"/>
    <lineage>
        <taxon>Eukaryota</taxon>
        <taxon>Metazoa</taxon>
        <taxon>Chordata</taxon>
        <taxon>Craniata</taxon>
        <taxon>Vertebrata</taxon>
        <taxon>Euteleostomi</taxon>
        <taxon>Amphibia</taxon>
        <taxon>Batrachia</taxon>
        <taxon>Anura</taxon>
        <taxon>Pelobatoidea</taxon>
        <taxon>Megophryidae</taxon>
        <taxon>Leptobrachium</taxon>
    </lineage>
</organism>
<comment type="catalytic activity">
    <reaction evidence="15">
        <text>tetradecamide + H2O = tetradecanoate + NH4(+)</text>
        <dbReference type="Rhea" id="RHEA:62992"/>
        <dbReference type="ChEBI" id="CHEBI:15377"/>
        <dbReference type="ChEBI" id="CHEBI:28938"/>
        <dbReference type="ChEBI" id="CHEBI:30807"/>
        <dbReference type="ChEBI" id="CHEBI:137125"/>
    </reaction>
    <physiologicalReaction direction="left-to-right" evidence="15">
        <dbReference type="Rhea" id="RHEA:62993"/>
    </physiologicalReaction>
</comment>
<name>A0A8C5Q7W2_9ANUR</name>
<keyword evidence="4" id="KW-0597">Phosphoprotein</keyword>
<evidence type="ECO:0000256" key="8">
    <source>
        <dbReference type="ARBA" id="ARBA00047450"/>
    </source>
</evidence>
<dbReference type="GO" id="GO:0004040">
    <property type="term" value="F:amidase activity"/>
    <property type="evidence" value="ECO:0007669"/>
    <property type="project" value="TreeGrafter"/>
</dbReference>
<dbReference type="InterPro" id="IPR020556">
    <property type="entry name" value="Amidase_CS"/>
</dbReference>
<keyword evidence="5" id="KW-0378">Hydrolase</keyword>
<dbReference type="OrthoDB" id="6428749at2759"/>
<reference evidence="41" key="2">
    <citation type="submission" date="2025-09" db="UniProtKB">
        <authorList>
            <consortium name="Ensembl"/>
        </authorList>
    </citation>
    <scope>IDENTIFICATION</scope>
</reference>
<comment type="catalytic activity">
    <reaction evidence="23">
        <text>N-(9Z-octadecenoyl)-taurine + H2O = taurine + (9Z)-octadecenoate</text>
        <dbReference type="Rhea" id="RHEA:63148"/>
        <dbReference type="ChEBI" id="CHEBI:15377"/>
        <dbReference type="ChEBI" id="CHEBI:30823"/>
        <dbReference type="ChEBI" id="CHEBI:146191"/>
        <dbReference type="ChEBI" id="CHEBI:507393"/>
    </reaction>
    <physiologicalReaction direction="left-to-right" evidence="23">
        <dbReference type="Rhea" id="RHEA:63149"/>
    </physiologicalReaction>
</comment>
<accession>A0A8C5Q7W2</accession>